<gene>
    <name evidence="2" type="ORF">F0460_11580</name>
</gene>
<reference evidence="2 3" key="1">
    <citation type="submission" date="2019-09" db="EMBL/GenBank/DDBJ databases">
        <title>Genome sequence and assembly of Flavobacterium sp.</title>
        <authorList>
            <person name="Chhetri G."/>
        </authorList>
    </citation>
    <scope>NUCLEOTIDE SEQUENCE [LARGE SCALE GENOMIC DNA]</scope>
    <source>
        <strain evidence="2 3">SNL9</strain>
    </source>
</reference>
<accession>A0A5M6CG19</accession>
<feature type="domain" description="SMEK" evidence="1">
    <location>
        <begin position="10"/>
        <end position="111"/>
    </location>
</feature>
<dbReference type="InterPro" id="IPR047740">
    <property type="entry name" value="SMEK_dom"/>
</dbReference>
<dbReference type="AlphaFoldDB" id="A0A5M6CG19"/>
<sequence>MTQEYQLYRVSQLLSRFREQVKILNSNGEFSINIHAENILINVLNKIYDCNLENVNYVEGKTFPSIDLRDKTKRIAFQITSTANLEKVNHTLTKFIENALYKEFDNVYIFIRHLYT</sequence>
<dbReference type="Proteomes" id="UP000325141">
    <property type="component" value="Unassembled WGS sequence"/>
</dbReference>
<dbReference type="Pfam" id="PF21941">
    <property type="entry name" value="SMEK_N"/>
    <property type="match status" value="1"/>
</dbReference>
<evidence type="ECO:0000313" key="3">
    <source>
        <dbReference type="Proteomes" id="UP000325141"/>
    </source>
</evidence>
<proteinExistence type="predicted"/>
<dbReference type="EMBL" id="VWSG01000008">
    <property type="protein sequence ID" value="KAA5533967.1"/>
    <property type="molecule type" value="Genomic_DNA"/>
</dbReference>
<dbReference type="RefSeq" id="WP_150013390.1">
    <property type="nucleotide sequence ID" value="NZ_VWSG01000008.1"/>
</dbReference>
<evidence type="ECO:0000313" key="2">
    <source>
        <dbReference type="EMBL" id="KAA5533967.1"/>
    </source>
</evidence>
<keyword evidence="3" id="KW-1185">Reference proteome</keyword>
<evidence type="ECO:0000259" key="1">
    <source>
        <dbReference type="Pfam" id="PF21941"/>
    </source>
</evidence>
<name>A0A5M6CG19_9FLAO</name>
<protein>
    <submittedName>
        <fullName evidence="2">SMEK domain-containing protein</fullName>
    </submittedName>
</protein>
<organism evidence="2 3">
    <name type="scientific">Paenimyroides baculatum</name>
    <dbReference type="NCBI Taxonomy" id="2608000"/>
    <lineage>
        <taxon>Bacteria</taxon>
        <taxon>Pseudomonadati</taxon>
        <taxon>Bacteroidota</taxon>
        <taxon>Flavobacteriia</taxon>
        <taxon>Flavobacteriales</taxon>
        <taxon>Flavobacteriaceae</taxon>
        <taxon>Paenimyroides</taxon>
    </lineage>
</organism>
<comment type="caution">
    <text evidence="2">The sequence shown here is derived from an EMBL/GenBank/DDBJ whole genome shotgun (WGS) entry which is preliminary data.</text>
</comment>
<dbReference type="NCBIfam" id="NF033859">
    <property type="entry name" value="SMEK_N"/>
    <property type="match status" value="1"/>
</dbReference>